<protein>
    <submittedName>
        <fullName evidence="9">DedA family protein</fullName>
    </submittedName>
</protein>
<feature type="transmembrane region" description="Helical" evidence="7">
    <location>
        <begin position="12"/>
        <end position="35"/>
    </location>
</feature>
<dbReference type="Proteomes" id="UP001501822">
    <property type="component" value="Unassembled WGS sequence"/>
</dbReference>
<keyword evidence="6 7" id="KW-0472">Membrane</keyword>
<dbReference type="RefSeq" id="WP_252799639.1">
    <property type="nucleotide sequence ID" value="NZ_BAAABM010000007.1"/>
</dbReference>
<keyword evidence="10" id="KW-1185">Reference proteome</keyword>
<evidence type="ECO:0000313" key="10">
    <source>
        <dbReference type="Proteomes" id="UP001501822"/>
    </source>
</evidence>
<sequence length="230" mass="25113">MHAILDPPTLIRTFGVIGVFLIVFAETGLMAGFFLPGDSLLVVAGVAASPAATRAFHGRLSFTVLLIGTPLFAILGAQTGHLIGSVLGERLLRRPDSRWFRRSRVEAARRYFVRLRPGRAVLLARFIPVVRTFINPVAGVLEMPSMRFLWWNVIGGVLWTDGLLVLAYLLGDSLADKLGIVSVVVIAVALSPLFAEAARARLRRRRSRKGGSTRVDDAKDYAVVTEHNGD</sequence>
<evidence type="ECO:0000256" key="5">
    <source>
        <dbReference type="ARBA" id="ARBA00022989"/>
    </source>
</evidence>
<evidence type="ECO:0000313" key="9">
    <source>
        <dbReference type="EMBL" id="GAA0322584.1"/>
    </source>
</evidence>
<evidence type="ECO:0000256" key="3">
    <source>
        <dbReference type="ARBA" id="ARBA00022475"/>
    </source>
</evidence>
<comment type="similarity">
    <text evidence="2 7">Belongs to the DedA family.</text>
</comment>
<dbReference type="PANTHER" id="PTHR30353">
    <property type="entry name" value="INNER MEMBRANE PROTEIN DEDA-RELATED"/>
    <property type="match status" value="1"/>
</dbReference>
<evidence type="ECO:0000256" key="4">
    <source>
        <dbReference type="ARBA" id="ARBA00022692"/>
    </source>
</evidence>
<evidence type="ECO:0000256" key="6">
    <source>
        <dbReference type="ARBA" id="ARBA00023136"/>
    </source>
</evidence>
<keyword evidence="5 7" id="KW-1133">Transmembrane helix</keyword>
<evidence type="ECO:0000256" key="1">
    <source>
        <dbReference type="ARBA" id="ARBA00004651"/>
    </source>
</evidence>
<gene>
    <name evidence="9" type="ORF">GCM10010151_10510</name>
</gene>
<name>A0ABN0W1D5_9ACTN</name>
<feature type="transmembrane region" description="Helical" evidence="7">
    <location>
        <begin position="177"/>
        <end position="198"/>
    </location>
</feature>
<evidence type="ECO:0000256" key="7">
    <source>
        <dbReference type="RuleBase" id="RU367016"/>
    </source>
</evidence>
<dbReference type="EMBL" id="BAAABM010000007">
    <property type="protein sequence ID" value="GAA0322584.1"/>
    <property type="molecule type" value="Genomic_DNA"/>
</dbReference>
<evidence type="ECO:0000256" key="2">
    <source>
        <dbReference type="ARBA" id="ARBA00010792"/>
    </source>
</evidence>
<dbReference type="InterPro" id="IPR032818">
    <property type="entry name" value="DedA-like"/>
</dbReference>
<dbReference type="PANTHER" id="PTHR30353:SF0">
    <property type="entry name" value="TRANSMEMBRANE PROTEIN"/>
    <property type="match status" value="1"/>
</dbReference>
<keyword evidence="4 7" id="KW-0812">Transmembrane</keyword>
<evidence type="ECO:0000259" key="8">
    <source>
        <dbReference type="Pfam" id="PF09335"/>
    </source>
</evidence>
<feature type="transmembrane region" description="Helical" evidence="7">
    <location>
        <begin position="64"/>
        <end position="88"/>
    </location>
</feature>
<feature type="transmembrane region" description="Helical" evidence="7">
    <location>
        <begin position="149"/>
        <end position="171"/>
    </location>
</feature>
<keyword evidence="3 7" id="KW-1003">Cell membrane</keyword>
<accession>A0ABN0W1D5</accession>
<dbReference type="InterPro" id="IPR032816">
    <property type="entry name" value="VTT_dom"/>
</dbReference>
<reference evidence="9 10" key="1">
    <citation type="journal article" date="2019" name="Int. J. Syst. Evol. Microbiol.">
        <title>The Global Catalogue of Microorganisms (GCM) 10K type strain sequencing project: providing services to taxonomists for standard genome sequencing and annotation.</title>
        <authorList>
            <consortium name="The Broad Institute Genomics Platform"/>
            <consortium name="The Broad Institute Genome Sequencing Center for Infectious Disease"/>
            <person name="Wu L."/>
            <person name="Ma J."/>
        </authorList>
    </citation>
    <scope>NUCLEOTIDE SEQUENCE [LARGE SCALE GENOMIC DNA]</scope>
    <source>
        <strain evidence="9 10">JCM 3146</strain>
    </source>
</reference>
<proteinExistence type="inferred from homology"/>
<feature type="domain" description="VTT" evidence="8">
    <location>
        <begin position="35"/>
        <end position="161"/>
    </location>
</feature>
<comment type="caution">
    <text evidence="9">The sequence shown here is derived from an EMBL/GenBank/DDBJ whole genome shotgun (WGS) entry which is preliminary data.</text>
</comment>
<dbReference type="Pfam" id="PF09335">
    <property type="entry name" value="VTT_dom"/>
    <property type="match status" value="1"/>
</dbReference>
<comment type="subcellular location">
    <subcellularLocation>
        <location evidence="1 7">Cell membrane</location>
        <topology evidence="1 7">Multi-pass membrane protein</topology>
    </subcellularLocation>
</comment>
<organism evidence="9 10">
    <name type="scientific">Actinoallomurus spadix</name>
    <dbReference type="NCBI Taxonomy" id="79912"/>
    <lineage>
        <taxon>Bacteria</taxon>
        <taxon>Bacillati</taxon>
        <taxon>Actinomycetota</taxon>
        <taxon>Actinomycetes</taxon>
        <taxon>Streptosporangiales</taxon>
        <taxon>Thermomonosporaceae</taxon>
        <taxon>Actinoallomurus</taxon>
    </lineage>
</organism>